<evidence type="ECO:0000313" key="3">
    <source>
        <dbReference type="Proteomes" id="UP000007575"/>
    </source>
</evidence>
<dbReference type="Gene3D" id="3.40.50.1820">
    <property type="entry name" value="alpha/beta hydrolase"/>
    <property type="match status" value="1"/>
</dbReference>
<keyword evidence="3" id="KW-1185">Reference proteome</keyword>
<sequence>MQHVMAHTGELEALVAAHLPHLLRDGERAVALVRGHAAEWGLRADCVGMLGFSAGGHLAAMVTLRGAPGQRPDFLAPIYGSMWGPVTAPQNPPPLFLAYSNDDPLGDFVIGANLELYRAWRGAAPVELHAYAQGGHGFGLHAWGLASDHWPEQFRLWLGERLASRLRNG</sequence>
<protein>
    <submittedName>
        <fullName evidence="2">Putative endo-1,4-beta-xylanase B</fullName>
    </submittedName>
</protein>
<reference evidence="2 3" key="1">
    <citation type="journal article" date="2012" name="PLoS ONE">
        <title>Genome sequence and transcriptome analysis of the radioresistant bacterium Deinococcus gobiensis: insights into the extreme environmental adaptations.</title>
        <authorList>
            <person name="Yuan M."/>
            <person name="Chen M."/>
            <person name="Zhang W."/>
            <person name="Lu W."/>
            <person name="Wang J."/>
            <person name="Yang M."/>
            <person name="Zhao P."/>
            <person name="Tang R."/>
            <person name="Li X."/>
            <person name="Hao Y."/>
            <person name="Zhou Z."/>
            <person name="Zhan Y."/>
            <person name="Yu H."/>
            <person name="Teng C."/>
            <person name="Yan Y."/>
            <person name="Ping S."/>
            <person name="Wang Y."/>
            <person name="Lin M."/>
        </authorList>
    </citation>
    <scope>NUCLEOTIDE SEQUENCE [LARGE SCALE GENOMIC DNA]</scope>
    <source>
        <strain evidence="3">DSM 21396 / JCM 16679 / CGMCC 1.7299 / I-0</strain>
        <plasmid evidence="2">P1</plasmid>
    </source>
</reference>
<dbReference type="SUPFAM" id="SSF53474">
    <property type="entry name" value="alpha/beta-Hydrolases"/>
    <property type="match status" value="1"/>
</dbReference>
<dbReference type="EMBL" id="CP002192">
    <property type="protein sequence ID" value="AFD27250.1"/>
    <property type="molecule type" value="Genomic_DNA"/>
</dbReference>
<dbReference type="KEGG" id="dgo:DGo_PA0364"/>
<geneLocation type="plasmid" evidence="2 3">
    <name>P1</name>
</geneLocation>
<keyword evidence="2" id="KW-0858">Xylan degradation</keyword>
<dbReference type="Proteomes" id="UP000007575">
    <property type="component" value="Plasmid P1"/>
</dbReference>
<keyword evidence="2" id="KW-0614">Plasmid</keyword>
<keyword evidence="2" id="KW-0378">Hydrolase</keyword>
<organism evidence="2 3">
    <name type="scientific">Deinococcus gobiensis (strain DSM 21396 / JCM 16679 / CGMCC 1.7299 / I-0)</name>
    <dbReference type="NCBI Taxonomy" id="745776"/>
    <lineage>
        <taxon>Bacteria</taxon>
        <taxon>Thermotogati</taxon>
        <taxon>Deinococcota</taxon>
        <taxon>Deinococci</taxon>
        <taxon>Deinococcales</taxon>
        <taxon>Deinococcaceae</taxon>
        <taxon>Deinococcus</taxon>
    </lineage>
</organism>
<evidence type="ECO:0000313" key="2">
    <source>
        <dbReference type="EMBL" id="AFD27250.1"/>
    </source>
</evidence>
<dbReference type="GO" id="GO:0045493">
    <property type="term" value="P:xylan catabolic process"/>
    <property type="evidence" value="ECO:0007669"/>
    <property type="project" value="UniProtKB-KW"/>
</dbReference>
<dbReference type="GO" id="GO:0016798">
    <property type="term" value="F:hydrolase activity, acting on glycosyl bonds"/>
    <property type="evidence" value="ECO:0007669"/>
    <property type="project" value="UniProtKB-KW"/>
</dbReference>
<name>H8H0J8_DEIGI</name>
<keyword evidence="2" id="KW-0624">Polysaccharide degradation</keyword>
<dbReference type="InterPro" id="IPR049492">
    <property type="entry name" value="BD-FAE-like_dom"/>
</dbReference>
<accession>H8H0J8</accession>
<evidence type="ECO:0000259" key="1">
    <source>
        <dbReference type="Pfam" id="PF20434"/>
    </source>
</evidence>
<dbReference type="PATRIC" id="fig|745776.4.peg.3398"/>
<feature type="domain" description="BD-FAE-like" evidence="1">
    <location>
        <begin position="16"/>
        <end position="65"/>
    </location>
</feature>
<dbReference type="Pfam" id="PF20434">
    <property type="entry name" value="BD-FAE"/>
    <property type="match status" value="1"/>
</dbReference>
<keyword evidence="2" id="KW-0119">Carbohydrate metabolism</keyword>
<dbReference type="HOGENOM" id="CLU_1575890_0_0_0"/>
<keyword evidence="2" id="KW-0326">Glycosidase</keyword>
<proteinExistence type="predicted"/>
<gene>
    <name evidence="2" type="ordered locus">DGo_PA0364</name>
</gene>
<dbReference type="InterPro" id="IPR029058">
    <property type="entry name" value="AB_hydrolase_fold"/>
</dbReference>
<dbReference type="AlphaFoldDB" id="H8H0J8"/>